<accession>A0A6G0XP55</accession>
<protein>
    <submittedName>
        <fullName evidence="2">Uncharacterized protein</fullName>
    </submittedName>
</protein>
<feature type="compositionally biased region" description="Low complexity" evidence="1">
    <location>
        <begin position="81"/>
        <end position="90"/>
    </location>
</feature>
<organism evidence="2 3">
    <name type="scientific">Aphanomyces euteiches</name>
    <dbReference type="NCBI Taxonomy" id="100861"/>
    <lineage>
        <taxon>Eukaryota</taxon>
        <taxon>Sar</taxon>
        <taxon>Stramenopiles</taxon>
        <taxon>Oomycota</taxon>
        <taxon>Saprolegniomycetes</taxon>
        <taxon>Saprolegniales</taxon>
        <taxon>Verrucalvaceae</taxon>
        <taxon>Aphanomyces</taxon>
    </lineage>
</organism>
<proteinExistence type="predicted"/>
<dbReference type="EMBL" id="VJMJ01000032">
    <property type="protein sequence ID" value="KAF0742035.1"/>
    <property type="molecule type" value="Genomic_DNA"/>
</dbReference>
<sequence length="101" mass="11332">MELLEKHEEFTATSSRSSGIAEDEPETVMLLDELSALFQAHKKSQDTEKAAAAENLARQQDLKLIRETAMETMGKRKHESSGSSDETSTSSKKKEITHFFK</sequence>
<evidence type="ECO:0000313" key="3">
    <source>
        <dbReference type="Proteomes" id="UP000481153"/>
    </source>
</evidence>
<name>A0A6G0XP55_9STRA</name>
<keyword evidence="3" id="KW-1185">Reference proteome</keyword>
<feature type="region of interest" description="Disordered" evidence="1">
    <location>
        <begin position="1"/>
        <end position="24"/>
    </location>
</feature>
<comment type="caution">
    <text evidence="2">The sequence shown here is derived from an EMBL/GenBank/DDBJ whole genome shotgun (WGS) entry which is preliminary data.</text>
</comment>
<gene>
    <name evidence="2" type="ORF">Ae201684_002970</name>
</gene>
<feature type="region of interest" description="Disordered" evidence="1">
    <location>
        <begin position="69"/>
        <end position="101"/>
    </location>
</feature>
<evidence type="ECO:0000313" key="2">
    <source>
        <dbReference type="EMBL" id="KAF0742035.1"/>
    </source>
</evidence>
<dbReference type="Proteomes" id="UP000481153">
    <property type="component" value="Unassembled WGS sequence"/>
</dbReference>
<reference evidence="2 3" key="1">
    <citation type="submission" date="2019-07" db="EMBL/GenBank/DDBJ databases">
        <title>Genomics analysis of Aphanomyces spp. identifies a new class of oomycete effector associated with host adaptation.</title>
        <authorList>
            <person name="Gaulin E."/>
        </authorList>
    </citation>
    <scope>NUCLEOTIDE SEQUENCE [LARGE SCALE GENOMIC DNA]</scope>
    <source>
        <strain evidence="2 3">ATCC 201684</strain>
    </source>
</reference>
<dbReference type="AlphaFoldDB" id="A0A6G0XP55"/>
<feature type="compositionally biased region" description="Basic and acidic residues" evidence="1">
    <location>
        <begin position="1"/>
        <end position="10"/>
    </location>
</feature>
<feature type="compositionally biased region" description="Basic and acidic residues" evidence="1">
    <location>
        <begin position="92"/>
        <end position="101"/>
    </location>
</feature>
<evidence type="ECO:0000256" key="1">
    <source>
        <dbReference type="SAM" id="MobiDB-lite"/>
    </source>
</evidence>